<evidence type="ECO:0000313" key="6">
    <source>
        <dbReference type="EMBL" id="GAA1925064.1"/>
    </source>
</evidence>
<evidence type="ECO:0000256" key="1">
    <source>
        <dbReference type="ARBA" id="ARBA00022490"/>
    </source>
</evidence>
<dbReference type="Proteomes" id="UP001501612">
    <property type="component" value="Unassembled WGS sequence"/>
</dbReference>
<evidence type="ECO:0000256" key="2">
    <source>
        <dbReference type="ARBA" id="ARBA00022517"/>
    </source>
</evidence>
<dbReference type="HAMAP" id="MF_01077">
    <property type="entry name" value="RimP"/>
    <property type="match status" value="1"/>
</dbReference>
<dbReference type="InterPro" id="IPR035956">
    <property type="entry name" value="RimP_N_sf"/>
</dbReference>
<reference evidence="6 7" key="1">
    <citation type="journal article" date="2019" name="Int. J. Syst. Evol. Microbiol.">
        <title>The Global Catalogue of Microorganisms (GCM) 10K type strain sequencing project: providing services to taxonomists for standard genome sequencing and annotation.</title>
        <authorList>
            <consortium name="The Broad Institute Genomics Platform"/>
            <consortium name="The Broad Institute Genome Sequencing Center for Infectious Disease"/>
            <person name="Wu L."/>
            <person name="Ma J."/>
        </authorList>
    </citation>
    <scope>NUCLEOTIDE SEQUENCE [LARGE SCALE GENOMIC DNA]</scope>
    <source>
        <strain evidence="6 7">JCM 14046</strain>
    </source>
</reference>
<evidence type="ECO:0000256" key="3">
    <source>
        <dbReference type="HAMAP-Rule" id="MF_01077"/>
    </source>
</evidence>
<dbReference type="CDD" id="cd01734">
    <property type="entry name" value="YlxS_C"/>
    <property type="match status" value="1"/>
</dbReference>
<comment type="caution">
    <text evidence="6">The sequence shown here is derived from an EMBL/GenBank/DDBJ whole genome shotgun (WGS) entry which is preliminary data.</text>
</comment>
<sequence length="164" mass="17806">MQQSRGDETTQRIRAVVTDPVAALGLDLEAVELSAAGKRSVLRVAIDKDGGITMDDVADATREVSRVLDESDVMGERAYTLEVTSRGVDRPLTEPRHWRRNRDRLVAVTPHEGEKLTGRITEAGESSATLDVDGTSREVAYDQVARAVVQVEFNRTSTSPGGDA</sequence>
<dbReference type="PANTHER" id="PTHR33867">
    <property type="entry name" value="RIBOSOME MATURATION FACTOR RIMP"/>
    <property type="match status" value="1"/>
</dbReference>
<dbReference type="InterPro" id="IPR003728">
    <property type="entry name" value="Ribosome_maturation_RimP"/>
</dbReference>
<dbReference type="Pfam" id="PF17384">
    <property type="entry name" value="DUF150_C"/>
    <property type="match status" value="1"/>
</dbReference>
<dbReference type="NCBIfam" id="NF000930">
    <property type="entry name" value="PRK00092.2-2"/>
    <property type="match status" value="1"/>
</dbReference>
<feature type="domain" description="Ribosome maturation factor RimP C-terminal" evidence="5">
    <location>
        <begin position="92"/>
        <end position="153"/>
    </location>
</feature>
<organism evidence="6 7">
    <name type="scientific">Nocardioides lentus</name>
    <dbReference type="NCBI Taxonomy" id="338077"/>
    <lineage>
        <taxon>Bacteria</taxon>
        <taxon>Bacillati</taxon>
        <taxon>Actinomycetota</taxon>
        <taxon>Actinomycetes</taxon>
        <taxon>Propionibacteriales</taxon>
        <taxon>Nocardioidaceae</taxon>
        <taxon>Nocardioides</taxon>
    </lineage>
</organism>
<keyword evidence="1 3" id="KW-0963">Cytoplasm</keyword>
<feature type="domain" description="Ribosome maturation factor RimP N-terminal" evidence="4">
    <location>
        <begin position="17"/>
        <end position="89"/>
    </location>
</feature>
<dbReference type="SUPFAM" id="SSF74942">
    <property type="entry name" value="YhbC-like, C-terminal domain"/>
    <property type="match status" value="1"/>
</dbReference>
<comment type="function">
    <text evidence="3">Required for maturation of 30S ribosomal subunits.</text>
</comment>
<keyword evidence="7" id="KW-1185">Reference proteome</keyword>
<dbReference type="SUPFAM" id="SSF75420">
    <property type="entry name" value="YhbC-like, N-terminal domain"/>
    <property type="match status" value="1"/>
</dbReference>
<comment type="similarity">
    <text evidence="3">Belongs to the RimP family.</text>
</comment>
<dbReference type="InterPro" id="IPR028989">
    <property type="entry name" value="RimP_N"/>
</dbReference>
<comment type="subcellular location">
    <subcellularLocation>
        <location evidence="3">Cytoplasm</location>
    </subcellularLocation>
</comment>
<name>A0ABN2PQ77_9ACTN</name>
<proteinExistence type="inferred from homology"/>
<dbReference type="RefSeq" id="WP_344008223.1">
    <property type="nucleotide sequence ID" value="NZ_BAAAMY010000006.1"/>
</dbReference>
<accession>A0ABN2PQ77</accession>
<gene>
    <name evidence="3 6" type="primary">rimP</name>
    <name evidence="6" type="ORF">GCM10009737_28520</name>
</gene>
<evidence type="ECO:0000313" key="7">
    <source>
        <dbReference type="Proteomes" id="UP001501612"/>
    </source>
</evidence>
<keyword evidence="2 3" id="KW-0690">Ribosome biogenesis</keyword>
<protein>
    <recommendedName>
        <fullName evidence="3">Ribosome maturation factor RimP</fullName>
    </recommendedName>
</protein>
<evidence type="ECO:0000259" key="4">
    <source>
        <dbReference type="Pfam" id="PF02576"/>
    </source>
</evidence>
<dbReference type="PANTHER" id="PTHR33867:SF1">
    <property type="entry name" value="RIBOSOME MATURATION FACTOR RIMP"/>
    <property type="match status" value="1"/>
</dbReference>
<dbReference type="InterPro" id="IPR028998">
    <property type="entry name" value="RimP_C"/>
</dbReference>
<dbReference type="InterPro" id="IPR036847">
    <property type="entry name" value="RimP_C_sf"/>
</dbReference>
<dbReference type="EMBL" id="BAAAMY010000006">
    <property type="protein sequence ID" value="GAA1925064.1"/>
    <property type="molecule type" value="Genomic_DNA"/>
</dbReference>
<evidence type="ECO:0000259" key="5">
    <source>
        <dbReference type="Pfam" id="PF17384"/>
    </source>
</evidence>
<dbReference type="Pfam" id="PF02576">
    <property type="entry name" value="RimP_N"/>
    <property type="match status" value="1"/>
</dbReference>
<dbReference type="Gene3D" id="3.30.300.70">
    <property type="entry name" value="RimP-like superfamily, N-terminal"/>
    <property type="match status" value="1"/>
</dbReference>